<reference evidence="1 2" key="1">
    <citation type="journal article" date="2015" name="Antonie Van Leeuwenhoek">
        <title>Pseudooceanicola atlanticus gen. nov. sp. nov., isolated from surface seawater of the Atlantic Ocean and reclassification of Oceanicola batsensis, Oceanicola marinus, Oceanicola nitratireducens, Oceanicola nanhaiensis, Oceanicola antarcticus and Oceanicola flagellatus, as Pseudooceanicola batsensis comb. nov., Pseudooceanicola marinus comb. nov., Pseudooceanicola nitratireducens comb. nov., Pseudooceanicola nanhaiensis comb. nov., Pseudooceanicola antarcticus comb. nov., and Pseudooceanicola flagellatus comb. nov.</title>
        <authorList>
            <person name="Lai Q."/>
            <person name="Li G."/>
            <person name="Liu X."/>
            <person name="Du Y."/>
            <person name="Sun F."/>
            <person name="Shao Z."/>
        </authorList>
    </citation>
    <scope>NUCLEOTIDE SEQUENCE [LARGE SCALE GENOMIC DNA]</scope>
    <source>
        <strain evidence="1 2">22II-s11g</strain>
    </source>
</reference>
<protein>
    <recommendedName>
        <fullName evidence="3">Translocase</fullName>
    </recommendedName>
</protein>
<sequence length="352" mass="36632">MIKVSTIAIAGGTLVMAAAIGVFMQTGQQDTSSFAPATPVETETLSNLPKDAQTPGSIQETPVQLAAITLTSSDVTRLPDTMTKAAQFPLTPILVATGDEDMLEAGNDTAASDATEPLSEPRAEQGCFVDLAGETRAAAMVALKLSAPCQPNARVVFHHEGMKFTSATDDEGYVQVLVPALAEQAAFLAMMDDGNGAAVEVEVGSLSFYDRSIVQWRGDAGVSIHALEFGADYKDAGHVWAGAPRDAKIAAVGEGGFVTRLGDTSIDGANMADVYTFPTGTAKASGDVQMSVEVEVTELNCGREVTAEVLQVSDAVVSEPSLLSVTVPDCDAVGDFLLLKNLVDDLKIASRS</sequence>
<evidence type="ECO:0000313" key="1">
    <source>
        <dbReference type="EMBL" id="KGM49890.1"/>
    </source>
</evidence>
<gene>
    <name evidence="1" type="ORF">ATO9_07750</name>
</gene>
<dbReference type="eggNOG" id="ENOG502ZH0U">
    <property type="taxonomic scope" value="Bacteria"/>
</dbReference>
<dbReference type="AlphaFoldDB" id="A0A0A0EHX1"/>
<organism evidence="1 2">
    <name type="scientific">Pseudooceanicola atlanticus</name>
    <dbReference type="NCBI Taxonomy" id="1461694"/>
    <lineage>
        <taxon>Bacteria</taxon>
        <taxon>Pseudomonadati</taxon>
        <taxon>Pseudomonadota</taxon>
        <taxon>Alphaproteobacteria</taxon>
        <taxon>Rhodobacterales</taxon>
        <taxon>Paracoccaceae</taxon>
        <taxon>Pseudooceanicola</taxon>
    </lineage>
</organism>
<keyword evidence="2" id="KW-1185">Reference proteome</keyword>
<evidence type="ECO:0000313" key="2">
    <source>
        <dbReference type="Proteomes" id="UP000030004"/>
    </source>
</evidence>
<dbReference type="Proteomes" id="UP000030004">
    <property type="component" value="Unassembled WGS sequence"/>
</dbReference>
<accession>A0A0A0EHX1</accession>
<dbReference type="EMBL" id="AQQX01000002">
    <property type="protein sequence ID" value="KGM49890.1"/>
    <property type="molecule type" value="Genomic_DNA"/>
</dbReference>
<dbReference type="STRING" id="1461694.ATO9_07750"/>
<dbReference type="RefSeq" id="WP_043747291.1">
    <property type="nucleotide sequence ID" value="NZ_AQQX01000002.1"/>
</dbReference>
<evidence type="ECO:0008006" key="3">
    <source>
        <dbReference type="Google" id="ProtNLM"/>
    </source>
</evidence>
<name>A0A0A0EHX1_9RHOB</name>
<proteinExistence type="predicted"/>
<comment type="caution">
    <text evidence="1">The sequence shown here is derived from an EMBL/GenBank/DDBJ whole genome shotgun (WGS) entry which is preliminary data.</text>
</comment>
<dbReference type="OrthoDB" id="7956241at2"/>